<name>A0AAV2HMJ3_LYMST</name>
<comment type="caution">
    <text evidence="2">The sequence shown here is derived from an EMBL/GenBank/DDBJ whole genome shotgun (WGS) entry which is preliminary data.</text>
</comment>
<keyword evidence="3" id="KW-1185">Reference proteome</keyword>
<sequence length="378" mass="44325">MDKENIGRIPRELLHEQHERLSNKHIQTLSFLQELANENKVLKERVKLLEESLGECKDLHVFAKNSNAEIQNIKEAYVARANEIKKMSDRHRLELMQMEETKSELERELKEQILKMHQEIEALKEANADLRETAAEEKNNDRNQNVQILQKENEDLSGELESVRSDLKIFQSKKASEMSKLQDLKEENKLLKENLQENQQKANELEFRLDKALGELSEKSKNEEAATLLENLKYQIKELKLEREDRIKFVEQMKLDFRDLQDIKTEIMQANLHLQSELENLLGEYGQLSLEYDKLRKHSKMVQDNKTFKDFVLLKRELVSLKDENEVLKLKTRPNDFLLLKEEFLPQPPLKPQKKNSLDVTRSGAKRLLSITSGQSAS</sequence>
<dbReference type="AlphaFoldDB" id="A0AAV2HMJ3"/>
<evidence type="ECO:0000313" key="3">
    <source>
        <dbReference type="Proteomes" id="UP001497497"/>
    </source>
</evidence>
<gene>
    <name evidence="2" type="ORF">GSLYS_00009236001</name>
</gene>
<feature type="coiled-coil region" evidence="1">
    <location>
        <begin position="88"/>
        <end position="242"/>
    </location>
</feature>
<protein>
    <submittedName>
        <fullName evidence="2">Uncharacterized protein</fullName>
    </submittedName>
</protein>
<keyword evidence="1" id="KW-0175">Coiled coil</keyword>
<dbReference type="Proteomes" id="UP001497497">
    <property type="component" value="Unassembled WGS sequence"/>
</dbReference>
<organism evidence="2 3">
    <name type="scientific">Lymnaea stagnalis</name>
    <name type="common">Great pond snail</name>
    <name type="synonym">Helix stagnalis</name>
    <dbReference type="NCBI Taxonomy" id="6523"/>
    <lineage>
        <taxon>Eukaryota</taxon>
        <taxon>Metazoa</taxon>
        <taxon>Spiralia</taxon>
        <taxon>Lophotrochozoa</taxon>
        <taxon>Mollusca</taxon>
        <taxon>Gastropoda</taxon>
        <taxon>Heterobranchia</taxon>
        <taxon>Euthyneura</taxon>
        <taxon>Panpulmonata</taxon>
        <taxon>Hygrophila</taxon>
        <taxon>Lymnaeoidea</taxon>
        <taxon>Lymnaeidae</taxon>
        <taxon>Lymnaea</taxon>
    </lineage>
</organism>
<feature type="coiled-coil region" evidence="1">
    <location>
        <begin position="278"/>
        <end position="331"/>
    </location>
</feature>
<reference evidence="2 3" key="1">
    <citation type="submission" date="2024-04" db="EMBL/GenBank/DDBJ databases">
        <authorList>
            <consortium name="Genoscope - CEA"/>
            <person name="William W."/>
        </authorList>
    </citation>
    <scope>NUCLEOTIDE SEQUENCE [LARGE SCALE GENOMIC DNA]</scope>
</reference>
<evidence type="ECO:0000256" key="1">
    <source>
        <dbReference type="SAM" id="Coils"/>
    </source>
</evidence>
<proteinExistence type="predicted"/>
<accession>A0AAV2HMJ3</accession>
<dbReference type="EMBL" id="CAXITT010000196">
    <property type="protein sequence ID" value="CAL1535276.1"/>
    <property type="molecule type" value="Genomic_DNA"/>
</dbReference>
<evidence type="ECO:0000313" key="2">
    <source>
        <dbReference type="EMBL" id="CAL1535276.1"/>
    </source>
</evidence>